<evidence type="ECO:0000313" key="1">
    <source>
        <dbReference type="EMBL" id="KAF7812245.1"/>
    </source>
</evidence>
<sequence length="57" mass="6477">MPILHGIATPSRSASKTREIKEGITLKIQRSDFNYTALLAKPSAQEFASRKVWFREV</sequence>
<dbReference type="EMBL" id="JAAIUW010000010">
    <property type="protein sequence ID" value="KAF7812245.1"/>
    <property type="molecule type" value="Genomic_DNA"/>
</dbReference>
<protein>
    <submittedName>
        <fullName evidence="1">Uncharacterized protein</fullName>
    </submittedName>
</protein>
<evidence type="ECO:0000313" key="2">
    <source>
        <dbReference type="Proteomes" id="UP000634136"/>
    </source>
</evidence>
<dbReference type="Proteomes" id="UP000634136">
    <property type="component" value="Unassembled WGS sequence"/>
</dbReference>
<accession>A0A834SXU9</accession>
<organism evidence="1 2">
    <name type="scientific">Senna tora</name>
    <dbReference type="NCBI Taxonomy" id="362788"/>
    <lineage>
        <taxon>Eukaryota</taxon>
        <taxon>Viridiplantae</taxon>
        <taxon>Streptophyta</taxon>
        <taxon>Embryophyta</taxon>
        <taxon>Tracheophyta</taxon>
        <taxon>Spermatophyta</taxon>
        <taxon>Magnoliopsida</taxon>
        <taxon>eudicotyledons</taxon>
        <taxon>Gunneridae</taxon>
        <taxon>Pentapetalae</taxon>
        <taxon>rosids</taxon>
        <taxon>fabids</taxon>
        <taxon>Fabales</taxon>
        <taxon>Fabaceae</taxon>
        <taxon>Caesalpinioideae</taxon>
        <taxon>Cassia clade</taxon>
        <taxon>Senna</taxon>
    </lineage>
</organism>
<comment type="caution">
    <text evidence="1">The sequence shown here is derived from an EMBL/GenBank/DDBJ whole genome shotgun (WGS) entry which is preliminary data.</text>
</comment>
<proteinExistence type="predicted"/>
<dbReference type="AlphaFoldDB" id="A0A834SXU9"/>
<reference evidence="1" key="1">
    <citation type="submission" date="2020-09" db="EMBL/GenBank/DDBJ databases">
        <title>Genome-Enabled Discovery of Anthraquinone Biosynthesis in Senna tora.</title>
        <authorList>
            <person name="Kang S.-H."/>
            <person name="Pandey R.P."/>
            <person name="Lee C.-M."/>
            <person name="Sim J.-S."/>
            <person name="Jeong J.-T."/>
            <person name="Choi B.-S."/>
            <person name="Jung M."/>
            <person name="Ginzburg D."/>
            <person name="Zhao K."/>
            <person name="Won S.Y."/>
            <person name="Oh T.-J."/>
            <person name="Yu Y."/>
            <person name="Kim N.-H."/>
            <person name="Lee O.R."/>
            <person name="Lee T.-H."/>
            <person name="Bashyal P."/>
            <person name="Kim T.-S."/>
            <person name="Lee W.-H."/>
            <person name="Kawkins C."/>
            <person name="Kim C.-K."/>
            <person name="Kim J.S."/>
            <person name="Ahn B.O."/>
            <person name="Rhee S.Y."/>
            <person name="Sohng J.K."/>
        </authorList>
    </citation>
    <scope>NUCLEOTIDE SEQUENCE</scope>
    <source>
        <tissue evidence="1">Leaf</tissue>
    </source>
</reference>
<keyword evidence="2" id="KW-1185">Reference proteome</keyword>
<gene>
    <name evidence="1" type="ORF">G2W53_033221</name>
</gene>
<name>A0A834SXU9_9FABA</name>